<feature type="compositionally biased region" description="Low complexity" evidence="2">
    <location>
        <begin position="525"/>
        <end position="537"/>
    </location>
</feature>
<accession>A0ABR4NBF7</accession>
<dbReference type="EMBL" id="JADGIZ020000014">
    <property type="protein sequence ID" value="KAL2916871.1"/>
    <property type="molecule type" value="Genomic_DNA"/>
</dbReference>
<evidence type="ECO:0000313" key="3">
    <source>
        <dbReference type="EMBL" id="KAL2916871.1"/>
    </source>
</evidence>
<proteinExistence type="predicted"/>
<keyword evidence="1" id="KW-0175">Coiled coil</keyword>
<feature type="compositionally biased region" description="Pro residues" evidence="2">
    <location>
        <begin position="611"/>
        <end position="621"/>
    </location>
</feature>
<feature type="compositionally biased region" description="Polar residues" evidence="2">
    <location>
        <begin position="279"/>
        <end position="290"/>
    </location>
</feature>
<evidence type="ECO:0000256" key="1">
    <source>
        <dbReference type="SAM" id="Coils"/>
    </source>
</evidence>
<keyword evidence="4" id="KW-1185">Reference proteome</keyword>
<feature type="compositionally biased region" description="Basic and acidic residues" evidence="2">
    <location>
        <begin position="345"/>
        <end position="361"/>
    </location>
</feature>
<feature type="region of interest" description="Disordered" evidence="2">
    <location>
        <begin position="172"/>
        <end position="202"/>
    </location>
</feature>
<feature type="compositionally biased region" description="Polar residues" evidence="2">
    <location>
        <begin position="391"/>
        <end position="402"/>
    </location>
</feature>
<sequence>MSSVVRDGRDTGDGANGSLLAAAATTAPAATDASRPRTSSALPIAALAAVFMSSEQQHQHQHQQQHFAASQDAQPDGPPTPSRDRKPRRGTLVGSTPSLSVTVAWDRHAAAHPPAVHAALDSQASSAVSSPLPHALADTSDLHSSLLASPAMATHAPLFAIPVLDEYPSPTAAAMSDSASSSLPTHQQQQQVPHPQGSGSFASAYSHAAHHMQALLHPHTQPHIHQPMIRSKGAAQPSPSGGQATGPAACQPMRIRPGGKAVSHANASSDDMVPEENTEYYQTPAASQRRMSSKDGALGAAGTSGGSRRKSVMSFLKKPFAAASSSLRNEEGADAEDPNAEPSGDEGHQENPHDLASHHGDAGYVAPRTEGKKRRSLFSVGSTSGRDHQGRNMSISGPMHLTQQPGLATASAVPISSAAAAGSTLASGSLASGVSSVASSTVLSSQPSTAVITPQPASSTLSVAPGPTAHNRHSGIFSGSAVANEIAAMPSAQHHVAAAMQHAASQSTAVSPAQGGPPTPALHVSSATASTAPSGGSGISGPNAAMLAMAAMAMAAAAQDKSGFGSFGRGTSSAPRSRHASIASPGGQSANFPTPISPPAFQRPHSGSNRAPPPPPVPPGTKSPNMSHSRHNSIQRNADSADASPQAASTPASATATGSALPSASADADDQHPRLSLADAYEHQQFVSGSGTAGAPQVAGLTAWPKDTSSTSPRLSGTAPPPPSALATDPSQPAAQVPGSPVVRVQRIHRKSSAKSADAVTRRVTMLEEALVAMQEKITALAHSQAELQHALQIERAERQRLETLLRETLPPSQNSS</sequence>
<feature type="region of interest" description="Disordered" evidence="2">
    <location>
        <begin position="566"/>
        <end position="671"/>
    </location>
</feature>
<evidence type="ECO:0000313" key="4">
    <source>
        <dbReference type="Proteomes" id="UP001527925"/>
    </source>
</evidence>
<reference evidence="3 4" key="1">
    <citation type="submission" date="2023-09" db="EMBL/GenBank/DDBJ databases">
        <title>Pangenome analysis of Batrachochytrium dendrobatidis and related Chytrids.</title>
        <authorList>
            <person name="Yacoub M.N."/>
            <person name="Stajich J.E."/>
            <person name="James T.Y."/>
        </authorList>
    </citation>
    <scope>NUCLEOTIDE SEQUENCE [LARGE SCALE GENOMIC DNA]</scope>
    <source>
        <strain evidence="3 4">JEL0888</strain>
    </source>
</reference>
<feature type="region of interest" description="Disordered" evidence="2">
    <location>
        <begin position="323"/>
        <end position="402"/>
    </location>
</feature>
<feature type="region of interest" description="Disordered" evidence="2">
    <location>
        <begin position="493"/>
        <end position="537"/>
    </location>
</feature>
<feature type="region of interest" description="Disordered" evidence="2">
    <location>
        <begin position="688"/>
        <end position="741"/>
    </location>
</feature>
<organism evidence="3 4">
    <name type="scientific">Polyrhizophydium stewartii</name>
    <dbReference type="NCBI Taxonomy" id="2732419"/>
    <lineage>
        <taxon>Eukaryota</taxon>
        <taxon>Fungi</taxon>
        <taxon>Fungi incertae sedis</taxon>
        <taxon>Chytridiomycota</taxon>
        <taxon>Chytridiomycota incertae sedis</taxon>
        <taxon>Chytridiomycetes</taxon>
        <taxon>Rhizophydiales</taxon>
        <taxon>Rhizophydiales incertae sedis</taxon>
        <taxon>Polyrhizophydium</taxon>
    </lineage>
</organism>
<dbReference type="Proteomes" id="UP001527925">
    <property type="component" value="Unassembled WGS sequence"/>
</dbReference>
<feature type="region of interest" description="Disordered" evidence="2">
    <location>
        <begin position="53"/>
        <end position="98"/>
    </location>
</feature>
<feature type="region of interest" description="Disordered" evidence="2">
    <location>
        <begin position="230"/>
        <end position="310"/>
    </location>
</feature>
<evidence type="ECO:0000256" key="2">
    <source>
        <dbReference type="SAM" id="MobiDB-lite"/>
    </source>
</evidence>
<feature type="compositionally biased region" description="Polar residues" evidence="2">
    <location>
        <begin position="451"/>
        <end position="462"/>
    </location>
</feature>
<protein>
    <submittedName>
        <fullName evidence="3">Uncharacterized protein</fullName>
    </submittedName>
</protein>
<feature type="region of interest" description="Disordered" evidence="2">
    <location>
        <begin position="444"/>
        <end position="475"/>
    </location>
</feature>
<name>A0ABR4NBF7_9FUNG</name>
<gene>
    <name evidence="3" type="ORF">HK105_203650</name>
</gene>
<feature type="compositionally biased region" description="Low complexity" evidence="2">
    <location>
        <begin position="493"/>
        <end position="509"/>
    </location>
</feature>
<feature type="coiled-coil region" evidence="1">
    <location>
        <begin position="757"/>
        <end position="805"/>
    </location>
</feature>
<comment type="caution">
    <text evidence="3">The sequence shown here is derived from an EMBL/GenBank/DDBJ whole genome shotgun (WGS) entry which is preliminary data.</text>
</comment>
<feature type="compositionally biased region" description="Low complexity" evidence="2">
    <location>
        <begin position="638"/>
        <end position="666"/>
    </location>
</feature>